<evidence type="ECO:0000313" key="4">
    <source>
        <dbReference type="Proteomes" id="UP000315647"/>
    </source>
</evidence>
<keyword evidence="4" id="KW-1185">Reference proteome</keyword>
<evidence type="ECO:0000256" key="1">
    <source>
        <dbReference type="SAM" id="Coils"/>
    </source>
</evidence>
<reference evidence="3 4" key="1">
    <citation type="submission" date="2019-03" db="EMBL/GenBank/DDBJ databases">
        <title>Deep-cultivation of Planctomycetes and their phenomic and genomic characterization uncovers novel biology.</title>
        <authorList>
            <person name="Wiegand S."/>
            <person name="Jogler M."/>
            <person name="Boedeker C."/>
            <person name="Pinto D."/>
            <person name="Vollmers J."/>
            <person name="Rivas-Marin E."/>
            <person name="Kohn T."/>
            <person name="Peeters S.H."/>
            <person name="Heuer A."/>
            <person name="Rast P."/>
            <person name="Oberbeckmann S."/>
            <person name="Bunk B."/>
            <person name="Jeske O."/>
            <person name="Meyerdierks A."/>
            <person name="Storesund J.E."/>
            <person name="Kallscheuer N."/>
            <person name="Luecker S."/>
            <person name="Lage O.M."/>
            <person name="Pohl T."/>
            <person name="Merkel B.J."/>
            <person name="Hornburger P."/>
            <person name="Mueller R.-W."/>
            <person name="Bruemmer F."/>
            <person name="Labrenz M."/>
            <person name="Spormann A.M."/>
            <person name="Op den Camp H."/>
            <person name="Overmann J."/>
            <person name="Amann R."/>
            <person name="Jetten M.S.M."/>
            <person name="Mascher T."/>
            <person name="Medema M.H."/>
            <person name="Devos D.P."/>
            <person name="Kaster A.-K."/>
            <person name="Ovreas L."/>
            <person name="Rohde M."/>
            <person name="Galperin M.Y."/>
            <person name="Jogler C."/>
        </authorList>
    </citation>
    <scope>NUCLEOTIDE SEQUENCE [LARGE SCALE GENOMIC DNA]</scope>
    <source>
        <strain evidence="3 4">Enr10</strain>
    </source>
</reference>
<organism evidence="3 4">
    <name type="scientific">Gimesia panareensis</name>
    <dbReference type="NCBI Taxonomy" id="2527978"/>
    <lineage>
        <taxon>Bacteria</taxon>
        <taxon>Pseudomonadati</taxon>
        <taxon>Planctomycetota</taxon>
        <taxon>Planctomycetia</taxon>
        <taxon>Planctomycetales</taxon>
        <taxon>Planctomycetaceae</taxon>
        <taxon>Gimesia</taxon>
    </lineage>
</organism>
<feature type="region of interest" description="Disordered" evidence="2">
    <location>
        <begin position="1"/>
        <end position="20"/>
    </location>
</feature>
<keyword evidence="1" id="KW-0175">Coiled coil</keyword>
<feature type="coiled-coil region" evidence="1">
    <location>
        <begin position="40"/>
        <end position="74"/>
    </location>
</feature>
<accession>A0A517QEL6</accession>
<evidence type="ECO:0000313" key="3">
    <source>
        <dbReference type="EMBL" id="QDT30025.1"/>
    </source>
</evidence>
<sequence length="75" mass="9232">MTRVRRQIQRQQREDPAVEARRIARIRKKHADLIKEQEALSRWMTRLKRAFHKVEKLQERIARMERQLADLEDRG</sequence>
<name>A0A517QEL6_9PLAN</name>
<dbReference type="RefSeq" id="WP_145451911.1">
    <property type="nucleotide sequence ID" value="NZ_CP037421.1"/>
</dbReference>
<evidence type="ECO:0000256" key="2">
    <source>
        <dbReference type="SAM" id="MobiDB-lite"/>
    </source>
</evidence>
<dbReference type="AlphaFoldDB" id="A0A517QEL6"/>
<protein>
    <submittedName>
        <fullName evidence="3">Uncharacterized protein</fullName>
    </submittedName>
</protein>
<dbReference type="EMBL" id="CP037421">
    <property type="protein sequence ID" value="QDT30025.1"/>
    <property type="molecule type" value="Genomic_DNA"/>
</dbReference>
<gene>
    <name evidence="3" type="ORF">Enr10x_53840</name>
</gene>
<feature type="compositionally biased region" description="Basic and acidic residues" evidence="2">
    <location>
        <begin position="11"/>
        <end position="20"/>
    </location>
</feature>
<proteinExistence type="predicted"/>
<dbReference type="Proteomes" id="UP000315647">
    <property type="component" value="Chromosome"/>
</dbReference>